<proteinExistence type="predicted"/>
<dbReference type="GO" id="GO:0000175">
    <property type="term" value="F:3'-5'-RNA exonuclease activity"/>
    <property type="evidence" value="ECO:0007669"/>
    <property type="project" value="TreeGrafter"/>
</dbReference>
<dbReference type="SUPFAM" id="SSF56219">
    <property type="entry name" value="DNase I-like"/>
    <property type="match status" value="1"/>
</dbReference>
<name>A0AAW6STP6_9BACI</name>
<dbReference type="PANTHER" id="PTHR12121">
    <property type="entry name" value="CARBON CATABOLITE REPRESSOR PROTEIN 4"/>
    <property type="match status" value="1"/>
</dbReference>
<accession>A0AAW6STP6</accession>
<dbReference type="Pfam" id="PF03372">
    <property type="entry name" value="Exo_endo_phos"/>
    <property type="match status" value="1"/>
</dbReference>
<gene>
    <name evidence="2" type="ORF">P5X88_14750</name>
</gene>
<dbReference type="PANTHER" id="PTHR12121:SF36">
    <property type="entry name" value="ENDONUCLEASE_EXONUCLEASE_PHOSPHATASE DOMAIN-CONTAINING PROTEIN"/>
    <property type="match status" value="1"/>
</dbReference>
<dbReference type="Gene3D" id="3.60.10.10">
    <property type="entry name" value="Endonuclease/exonuclease/phosphatase"/>
    <property type="match status" value="1"/>
</dbReference>
<dbReference type="InterPro" id="IPR050410">
    <property type="entry name" value="CCR4/nocturin_mRNA_transcr"/>
</dbReference>
<dbReference type="EMBL" id="JAROYP010000008">
    <property type="protein sequence ID" value="MDH5162191.1"/>
    <property type="molecule type" value="Genomic_DNA"/>
</dbReference>
<sequence length="259" mass="30410">MDQIKIMTYNMLHIDDNPENNWQERKELIRNIIDRESPDIIGTQECLYIQIQDLLQLLPEYDWIGLGRQGGSKDDYMAIFYKKDQFSIIEYDHFWLSNTPNIIGSMTYGNKIPRMVTWAKFLDKRNGQVFYHMNTHLDYICEKARILGAQQISEKLNELDPKLPVFLTGDFNTDVHTEPYNILIQPGLFRDTWDLAREHVNKNLGTKNDFIYSDGGDQRIDWILARAEIDIHWIKIVDDCINGSFPSDHFPVIISCTIF</sequence>
<protein>
    <submittedName>
        <fullName evidence="2">Endonuclease/exonuclease/phosphatase family protein</fullName>
    </submittedName>
</protein>
<evidence type="ECO:0000313" key="2">
    <source>
        <dbReference type="EMBL" id="MDH5162191.1"/>
    </source>
</evidence>
<organism evidence="2 3">
    <name type="scientific">Heyndrickxia oleronia</name>
    <dbReference type="NCBI Taxonomy" id="38875"/>
    <lineage>
        <taxon>Bacteria</taxon>
        <taxon>Bacillati</taxon>
        <taxon>Bacillota</taxon>
        <taxon>Bacilli</taxon>
        <taxon>Bacillales</taxon>
        <taxon>Bacillaceae</taxon>
        <taxon>Heyndrickxia</taxon>
    </lineage>
</organism>
<keyword evidence="2" id="KW-0378">Hydrolase</keyword>
<evidence type="ECO:0000313" key="3">
    <source>
        <dbReference type="Proteomes" id="UP001159179"/>
    </source>
</evidence>
<dbReference type="GO" id="GO:0004519">
    <property type="term" value="F:endonuclease activity"/>
    <property type="evidence" value="ECO:0007669"/>
    <property type="project" value="UniProtKB-KW"/>
</dbReference>
<evidence type="ECO:0000259" key="1">
    <source>
        <dbReference type="Pfam" id="PF03372"/>
    </source>
</evidence>
<dbReference type="CDD" id="cd09083">
    <property type="entry name" value="EEP-1"/>
    <property type="match status" value="1"/>
</dbReference>
<keyword evidence="2" id="KW-0255">Endonuclease</keyword>
<comment type="caution">
    <text evidence="2">The sequence shown here is derived from an EMBL/GenBank/DDBJ whole genome shotgun (WGS) entry which is preliminary data.</text>
</comment>
<reference evidence="2" key="1">
    <citation type="submission" date="2023-03" db="EMBL/GenBank/DDBJ databases">
        <title>Bacterial isolates from washroom surfaces on a university campus.</title>
        <authorList>
            <person name="Holman D.B."/>
            <person name="Gzyl K.E."/>
            <person name="Taheri A.E."/>
        </authorList>
    </citation>
    <scope>NUCLEOTIDE SEQUENCE</scope>
    <source>
        <strain evidence="2">RD03</strain>
    </source>
</reference>
<dbReference type="InterPro" id="IPR005135">
    <property type="entry name" value="Endo/exonuclease/phosphatase"/>
</dbReference>
<keyword evidence="2" id="KW-0540">Nuclease</keyword>
<feature type="domain" description="Endonuclease/exonuclease/phosphatase" evidence="1">
    <location>
        <begin position="7"/>
        <end position="249"/>
    </location>
</feature>
<dbReference type="Proteomes" id="UP001159179">
    <property type="component" value="Unassembled WGS sequence"/>
</dbReference>
<dbReference type="AlphaFoldDB" id="A0AAW6STP6"/>
<dbReference type="InterPro" id="IPR036691">
    <property type="entry name" value="Endo/exonu/phosph_ase_sf"/>
</dbReference>